<keyword evidence="1" id="KW-0812">Transmembrane</keyword>
<dbReference type="InParanoid" id="Q93553"/>
<dbReference type="AGR" id="WB:WBGene00009067"/>
<dbReference type="RefSeq" id="NP_510642.1">
    <property type="nucleotide sequence ID" value="NM_078241.3"/>
</dbReference>
<dbReference type="Proteomes" id="UP000001940">
    <property type="component" value="Chromosome X"/>
</dbReference>
<keyword evidence="3" id="KW-1185">Reference proteome</keyword>
<organism evidence="2 3">
    <name type="scientific">Caenorhabditis elegans</name>
    <dbReference type="NCBI Taxonomy" id="6239"/>
    <lineage>
        <taxon>Eukaryota</taxon>
        <taxon>Metazoa</taxon>
        <taxon>Ecdysozoa</taxon>
        <taxon>Nematoda</taxon>
        <taxon>Chromadorea</taxon>
        <taxon>Rhabditida</taxon>
        <taxon>Rhabditina</taxon>
        <taxon>Rhabditomorpha</taxon>
        <taxon>Rhabditoidea</taxon>
        <taxon>Rhabditidae</taxon>
        <taxon>Peloderinae</taxon>
        <taxon>Caenorhabditis</taxon>
    </lineage>
</organism>
<feature type="transmembrane region" description="Helical" evidence="1">
    <location>
        <begin position="41"/>
        <end position="58"/>
    </location>
</feature>
<sequence>MYNITPIVPKLTKYNVVVDMPVSMELSEQKTAPHKSNKLELIVFAGFVVLAVVTFLEIQKII</sequence>
<dbReference type="SMR" id="Q93553"/>
<dbReference type="KEGG" id="cel:CELE_F23A7.1"/>
<accession>O02538</accession>
<gene>
    <name evidence="2" type="ORF">CELE_F23A7.1</name>
    <name evidence="2 4" type="ORF">F23A7.1</name>
</gene>
<accession>Q93553</accession>
<keyword evidence="1" id="KW-0472">Membrane</keyword>
<reference evidence="2 3" key="1">
    <citation type="journal article" date="1998" name="Science">
        <title>Genome sequence of the nematode C. elegans: a platform for investigating biology.</title>
        <authorList>
            <consortium name="The C. elegans sequencing consortium"/>
            <person name="Sulson J.E."/>
            <person name="Waterston R."/>
        </authorList>
    </citation>
    <scope>NUCLEOTIDE SEQUENCE [LARGE SCALE GENOMIC DNA]</scope>
    <source>
        <strain evidence="2 3">Bristol N2</strain>
    </source>
</reference>
<dbReference type="Bgee" id="WBGene00009067">
    <property type="expression patterns" value="Expressed in embryo and 4 other cell types or tissues"/>
</dbReference>
<dbReference type="HOGENOM" id="CLU_2906194_0_0_1"/>
<dbReference type="EMBL" id="BX284606">
    <property type="protein sequence ID" value="CAB02975.1"/>
    <property type="molecule type" value="Genomic_DNA"/>
</dbReference>
<evidence type="ECO:0000313" key="2">
    <source>
        <dbReference type="EMBL" id="CAB02975.1"/>
    </source>
</evidence>
<evidence type="ECO:0000313" key="3">
    <source>
        <dbReference type="Proteomes" id="UP000001940"/>
    </source>
</evidence>
<evidence type="ECO:0000256" key="1">
    <source>
        <dbReference type="SAM" id="Phobius"/>
    </source>
</evidence>
<dbReference type="AlphaFoldDB" id="Q93553"/>
<evidence type="ECO:0000313" key="4">
    <source>
        <dbReference type="WormBase" id="F23A7.1"/>
    </source>
</evidence>
<dbReference type="GeneID" id="181695"/>
<name>Q93553_CAEEL</name>
<dbReference type="UCSC" id="F23A7.1">
    <property type="organism name" value="c. elegans"/>
</dbReference>
<protein>
    <submittedName>
        <fullName evidence="2">Conserved domain protein</fullName>
    </submittedName>
</protein>
<dbReference type="PIR" id="T21282">
    <property type="entry name" value="T21282"/>
</dbReference>
<keyword evidence="1" id="KW-1133">Transmembrane helix</keyword>
<dbReference type="PaxDb" id="6239-F23A7.1"/>
<dbReference type="WormBase" id="F23A7.1">
    <property type="protein sequence ID" value="CE09576"/>
    <property type="gene ID" value="WBGene00009067"/>
</dbReference>
<dbReference type="CTD" id="181695"/>
<dbReference type="PeptideAtlas" id="Q93553"/>
<dbReference type="IntAct" id="Q93553">
    <property type="interactions" value="1"/>
</dbReference>
<proteinExistence type="predicted"/>